<dbReference type="Proteomes" id="UP000510621">
    <property type="component" value="Chromosome"/>
</dbReference>
<protein>
    <submittedName>
        <fullName evidence="1">Uncharacterized protein</fullName>
    </submittedName>
</protein>
<evidence type="ECO:0000313" key="2">
    <source>
        <dbReference type="Proteomes" id="UP000510621"/>
    </source>
</evidence>
<proteinExistence type="predicted"/>
<evidence type="ECO:0000313" key="1">
    <source>
        <dbReference type="EMBL" id="QLQ33489.1"/>
    </source>
</evidence>
<dbReference type="AlphaFoldDB" id="A0A7L6AWG8"/>
<keyword evidence="2" id="KW-1185">Reference proteome</keyword>
<reference evidence="1" key="1">
    <citation type="submission" date="2020-06" db="EMBL/GenBank/DDBJ databases">
        <title>Analysis procedures for assessing recovery of high quality, complete, closed genomes from Nanopore long read metagenome sequencing.</title>
        <authorList>
            <person name="Bessarab I."/>
            <person name="Arumugam K."/>
            <person name="Haryono M."/>
            <person name="Liu X."/>
            <person name="Roy S."/>
            <person name="Zuniga-Montanez R.E."/>
            <person name="Qiu G."/>
            <person name="Drautz-Moses D.I."/>
            <person name="Law Y.Y."/>
            <person name="Wuertz S."/>
            <person name="Lauro F.M."/>
            <person name="Huson D.H."/>
            <person name="Williams R.B."/>
        </authorList>
    </citation>
    <scope>NUCLEOTIDE SEQUENCE [LARGE SCALE GENOMIC DNA]</scope>
    <source>
        <strain evidence="1">SSD2</strain>
    </source>
</reference>
<name>A0A7L6AWG8_9GAMM</name>
<gene>
    <name evidence="1" type="ORF">HZT40_19950</name>
</gene>
<accession>A0A7L6AWG8</accession>
<dbReference type="KEGG" id="this:HZT40_19950"/>
<sequence>MEGYSDALLAIVQALVGMHRTVDVDVLWRLLTARSKLAERAGALLLDAQPDSVFPSSNGRS</sequence>
<organism evidence="1 2">
    <name type="scientific">Candidatus Thiothrix singaporensis</name>
    <dbReference type="NCBI Taxonomy" id="2799669"/>
    <lineage>
        <taxon>Bacteria</taxon>
        <taxon>Pseudomonadati</taxon>
        <taxon>Pseudomonadota</taxon>
        <taxon>Gammaproteobacteria</taxon>
        <taxon>Thiotrichales</taxon>
        <taxon>Thiotrichaceae</taxon>
        <taxon>Thiothrix</taxon>
    </lineage>
</organism>
<dbReference type="EMBL" id="CP059265">
    <property type="protein sequence ID" value="QLQ33489.1"/>
    <property type="molecule type" value="Genomic_DNA"/>
</dbReference>